<organism evidence="1 2">
    <name type="scientific">Bradyrhizobium erythrophlei</name>
    <dbReference type="NCBI Taxonomy" id="1437360"/>
    <lineage>
        <taxon>Bacteria</taxon>
        <taxon>Pseudomonadati</taxon>
        <taxon>Pseudomonadota</taxon>
        <taxon>Alphaproteobacteria</taxon>
        <taxon>Hyphomicrobiales</taxon>
        <taxon>Nitrobacteraceae</taxon>
        <taxon>Bradyrhizobium</taxon>
    </lineage>
</organism>
<keyword evidence="2" id="KW-1185">Reference proteome</keyword>
<dbReference type="RefSeq" id="WP_072824552.1">
    <property type="nucleotide sequence ID" value="NZ_LT670849.1"/>
</dbReference>
<accession>A0A1M7UU27</accession>
<protein>
    <submittedName>
        <fullName evidence="1">Uncharacterized protein</fullName>
    </submittedName>
</protein>
<dbReference type="OrthoDB" id="7859493at2"/>
<sequence length="178" mass="20909">MVAAQRQLRTSINLWFDDDGDVVSIHTLAFAAYEIFHAISEHRNPYRRDLIFDTFLIKDEFRSDWNKLVRRDANFFKHGDRDPEATLNFDPEFSEWFILYASVARQLCGMEQISEESLFLWWFQINRPDFLTDAGRTFVAERIPAANLASIRQLTRSQFRKGWQLAKLSGKTPIVELS</sequence>
<evidence type="ECO:0000313" key="1">
    <source>
        <dbReference type="EMBL" id="SHN86444.1"/>
    </source>
</evidence>
<dbReference type="Proteomes" id="UP000184096">
    <property type="component" value="Chromosome I"/>
</dbReference>
<proteinExistence type="predicted"/>
<reference evidence="2" key="1">
    <citation type="submission" date="2016-11" db="EMBL/GenBank/DDBJ databases">
        <authorList>
            <person name="Varghese N."/>
            <person name="Submissions S."/>
        </authorList>
    </citation>
    <scope>NUCLEOTIDE SEQUENCE [LARGE SCALE GENOMIC DNA]</scope>
    <source>
        <strain evidence="2">GAS401</strain>
    </source>
</reference>
<dbReference type="AlphaFoldDB" id="A0A1M7UU27"/>
<dbReference type="EMBL" id="LT670849">
    <property type="protein sequence ID" value="SHN86444.1"/>
    <property type="molecule type" value="Genomic_DNA"/>
</dbReference>
<name>A0A1M7UU27_9BRAD</name>
<evidence type="ECO:0000313" key="2">
    <source>
        <dbReference type="Proteomes" id="UP000184096"/>
    </source>
</evidence>
<gene>
    <name evidence="1" type="ORF">SAMN05444170_6686</name>
</gene>